<evidence type="ECO:0000313" key="9">
    <source>
        <dbReference type="Proteomes" id="UP000481858"/>
    </source>
</evidence>
<evidence type="ECO:0000259" key="7">
    <source>
        <dbReference type="Pfam" id="PF20684"/>
    </source>
</evidence>
<dbReference type="PANTHER" id="PTHR33048:SF42">
    <property type="entry name" value="INTEGRAL MEMBRANE PROTEIN"/>
    <property type="match status" value="1"/>
</dbReference>
<feature type="transmembrane region" description="Helical" evidence="6">
    <location>
        <begin position="162"/>
        <end position="182"/>
    </location>
</feature>
<dbReference type="AlphaFoldDB" id="A0A7C8IKC4"/>
<keyword evidence="2 6" id="KW-0812">Transmembrane</keyword>
<evidence type="ECO:0000256" key="3">
    <source>
        <dbReference type="ARBA" id="ARBA00022989"/>
    </source>
</evidence>
<reference evidence="8 9" key="1">
    <citation type="submission" date="2019-12" db="EMBL/GenBank/DDBJ databases">
        <title>Draft genome sequence of the ascomycete Xylaria multiplex DSM 110363.</title>
        <authorList>
            <person name="Buettner E."/>
            <person name="Kellner H."/>
        </authorList>
    </citation>
    <scope>NUCLEOTIDE SEQUENCE [LARGE SCALE GENOMIC DNA]</scope>
    <source>
        <strain evidence="8 9">DSM 110363</strain>
    </source>
</reference>
<keyword evidence="3 6" id="KW-1133">Transmembrane helix</keyword>
<comment type="subcellular location">
    <subcellularLocation>
        <location evidence="1">Membrane</location>
        <topology evidence="1">Multi-pass membrane protein</topology>
    </subcellularLocation>
</comment>
<feature type="transmembrane region" description="Helical" evidence="6">
    <location>
        <begin position="91"/>
        <end position="109"/>
    </location>
</feature>
<evidence type="ECO:0000256" key="2">
    <source>
        <dbReference type="ARBA" id="ARBA00022692"/>
    </source>
</evidence>
<evidence type="ECO:0000256" key="6">
    <source>
        <dbReference type="SAM" id="Phobius"/>
    </source>
</evidence>
<gene>
    <name evidence="8" type="ORF">GQX73_g10345</name>
</gene>
<dbReference type="OrthoDB" id="5417887at2759"/>
<dbReference type="Proteomes" id="UP000481858">
    <property type="component" value="Unassembled WGS sequence"/>
</dbReference>
<proteinExistence type="inferred from homology"/>
<keyword evidence="9" id="KW-1185">Reference proteome</keyword>
<accession>A0A7C8IKC4</accession>
<dbReference type="InterPro" id="IPR052337">
    <property type="entry name" value="SAT4-like"/>
</dbReference>
<evidence type="ECO:0000256" key="5">
    <source>
        <dbReference type="ARBA" id="ARBA00038359"/>
    </source>
</evidence>
<sequence>MDTSDDAASVIPQVVVPLNELGDELADELGHDNYGPSVGACVWALATLAAGWLALRLYLKFRKHWGLWWDDHFLTIPLLNLRMIPPPKERLLTFNIEVVATSVAISLGWGQQPYDIAPKIMPHILLALFISGLFSILAAAISKTSFALTLLRISSGWIKYTIWFAIVTINIAMSLSLIFNWVQCTPVEKNFNFSVPGSCWPRETLIGYNTFATAYSGAMDILLALLPWKIIWNMDMSRKERFGAICAMSLGIFAGTIALAKIYALIGTFQANLNSSVQLVVLSIAESAVTIMAASIPILRALARDRAGLRGVKLFTLNVTEHLTLRRLSDSELDIPVGENGKTSEASKGSFKVVRKASGKRAPALSKIIEGDEPSPGLLRGTGERSFVVNKLQKQNKYLVSVLV</sequence>
<feature type="transmembrane region" description="Helical" evidence="6">
    <location>
        <begin position="206"/>
        <end position="230"/>
    </location>
</feature>
<protein>
    <recommendedName>
        <fullName evidence="7">Rhodopsin domain-containing protein</fullName>
    </recommendedName>
</protein>
<evidence type="ECO:0000313" key="8">
    <source>
        <dbReference type="EMBL" id="KAF2963223.1"/>
    </source>
</evidence>
<evidence type="ECO:0000256" key="1">
    <source>
        <dbReference type="ARBA" id="ARBA00004141"/>
    </source>
</evidence>
<dbReference type="PANTHER" id="PTHR33048">
    <property type="entry name" value="PTH11-LIKE INTEGRAL MEMBRANE PROTEIN (AFU_ORTHOLOGUE AFUA_5G11245)"/>
    <property type="match status" value="1"/>
</dbReference>
<name>A0A7C8IKC4_9PEZI</name>
<feature type="domain" description="Rhodopsin" evidence="7">
    <location>
        <begin position="55"/>
        <end position="304"/>
    </location>
</feature>
<comment type="caution">
    <text evidence="8">The sequence shown here is derived from an EMBL/GenBank/DDBJ whole genome shotgun (WGS) entry which is preliminary data.</text>
</comment>
<dbReference type="InParanoid" id="A0A7C8IKC4"/>
<feature type="transmembrane region" description="Helical" evidence="6">
    <location>
        <begin position="34"/>
        <end position="55"/>
    </location>
</feature>
<feature type="transmembrane region" description="Helical" evidence="6">
    <location>
        <begin position="242"/>
        <end position="266"/>
    </location>
</feature>
<dbReference type="EMBL" id="WUBL01000222">
    <property type="protein sequence ID" value="KAF2963223.1"/>
    <property type="molecule type" value="Genomic_DNA"/>
</dbReference>
<feature type="transmembrane region" description="Helical" evidence="6">
    <location>
        <begin position="121"/>
        <end position="141"/>
    </location>
</feature>
<feature type="transmembrane region" description="Helical" evidence="6">
    <location>
        <begin position="278"/>
        <end position="303"/>
    </location>
</feature>
<dbReference type="InterPro" id="IPR049326">
    <property type="entry name" value="Rhodopsin_dom_fungi"/>
</dbReference>
<evidence type="ECO:0000256" key="4">
    <source>
        <dbReference type="ARBA" id="ARBA00023136"/>
    </source>
</evidence>
<comment type="similarity">
    <text evidence="5">Belongs to the SAT4 family.</text>
</comment>
<keyword evidence="4 6" id="KW-0472">Membrane</keyword>
<organism evidence="8 9">
    <name type="scientific">Xylaria multiplex</name>
    <dbReference type="NCBI Taxonomy" id="323545"/>
    <lineage>
        <taxon>Eukaryota</taxon>
        <taxon>Fungi</taxon>
        <taxon>Dikarya</taxon>
        <taxon>Ascomycota</taxon>
        <taxon>Pezizomycotina</taxon>
        <taxon>Sordariomycetes</taxon>
        <taxon>Xylariomycetidae</taxon>
        <taxon>Xylariales</taxon>
        <taxon>Xylariaceae</taxon>
        <taxon>Xylaria</taxon>
    </lineage>
</organism>
<dbReference type="GO" id="GO:0016020">
    <property type="term" value="C:membrane"/>
    <property type="evidence" value="ECO:0007669"/>
    <property type="project" value="UniProtKB-SubCell"/>
</dbReference>
<dbReference type="Pfam" id="PF20684">
    <property type="entry name" value="Fung_rhodopsin"/>
    <property type="match status" value="1"/>
</dbReference>